<evidence type="ECO:0000256" key="4">
    <source>
        <dbReference type="ARBA" id="ARBA00022989"/>
    </source>
</evidence>
<accession>A0A7J7LH80</accession>
<dbReference type="EMBL" id="JACGCM010002284">
    <property type="protein sequence ID" value="KAF6141890.1"/>
    <property type="molecule type" value="Genomic_DNA"/>
</dbReference>
<evidence type="ECO:0000256" key="7">
    <source>
        <dbReference type="ARBA" id="ARBA00038080"/>
    </source>
</evidence>
<protein>
    <submittedName>
        <fullName evidence="9">Uncharacterized protein</fullName>
    </submittedName>
</protein>
<evidence type="ECO:0000256" key="5">
    <source>
        <dbReference type="ARBA" id="ARBA00023054"/>
    </source>
</evidence>
<reference evidence="9 10" key="1">
    <citation type="journal article" date="2020" name="IScience">
        <title>Genome Sequencing of the Endangered Kingdonia uniflora (Circaeasteraceae, Ranunculales) Reveals Potential Mechanisms of Evolutionary Specialization.</title>
        <authorList>
            <person name="Sun Y."/>
            <person name="Deng T."/>
            <person name="Zhang A."/>
            <person name="Moore M.J."/>
            <person name="Landis J.B."/>
            <person name="Lin N."/>
            <person name="Zhang H."/>
            <person name="Zhang X."/>
            <person name="Huang J."/>
            <person name="Zhang X."/>
            <person name="Sun H."/>
            <person name="Wang H."/>
        </authorList>
    </citation>
    <scope>NUCLEOTIDE SEQUENCE [LARGE SCALE GENOMIC DNA]</scope>
    <source>
        <strain evidence="9">TB1705</strain>
        <tissue evidence="9">Leaf</tissue>
    </source>
</reference>
<sequence>MGVEILTADVPVINGSEDIGKLSQGLEEPITFGSHGTDLLVKGEEEAVKDANLPKDVVDEWPAPKQIHSFYFVKFRSFDDPKLKKNIDQADKEIQKKNQARFQITEAIKVKRSERAQVISQLKPLTQEDKQYRMVVDEKRKEMEPLHQALGKLRTASNASRDRGAGICSSEQELDDAIKSLNYQIQHESNTLVEEKLILREIKQLEGTRGRVIANAVMKAKIQDSLGQKEAIQDQVKLIGVDLDGVRREKEAVRTKIKVLEDELRAIDNDISVLQEELTVLNQKKDKSYEGLIELKKQRDEVVR</sequence>
<dbReference type="InterPro" id="IPR055282">
    <property type="entry name" value="PPI1-4"/>
</dbReference>
<dbReference type="PANTHER" id="PTHR32219:SF2">
    <property type="entry name" value="PROTON PUMP-INTERACTOR 1"/>
    <property type="match status" value="1"/>
</dbReference>
<gene>
    <name evidence="9" type="ORF">GIB67_037858</name>
</gene>
<evidence type="ECO:0000256" key="8">
    <source>
        <dbReference type="SAM" id="Coils"/>
    </source>
</evidence>
<keyword evidence="6" id="KW-0472">Membrane</keyword>
<comment type="caution">
    <text evidence="9">The sequence shown here is derived from an EMBL/GenBank/DDBJ whole genome shotgun (WGS) entry which is preliminary data.</text>
</comment>
<evidence type="ECO:0000313" key="10">
    <source>
        <dbReference type="Proteomes" id="UP000541444"/>
    </source>
</evidence>
<feature type="coiled-coil region" evidence="8">
    <location>
        <begin position="243"/>
        <end position="284"/>
    </location>
</feature>
<comment type="subcellular location">
    <subcellularLocation>
        <location evidence="1">Cell membrane</location>
        <topology evidence="1">Single-pass membrane protein</topology>
    </subcellularLocation>
</comment>
<dbReference type="PANTHER" id="PTHR32219">
    <property type="entry name" value="RNA-BINDING PROTEIN YLMH-RELATED"/>
    <property type="match status" value="1"/>
</dbReference>
<dbReference type="GO" id="GO:0005886">
    <property type="term" value="C:plasma membrane"/>
    <property type="evidence" value="ECO:0007669"/>
    <property type="project" value="UniProtKB-SubCell"/>
</dbReference>
<keyword evidence="3" id="KW-0812">Transmembrane</keyword>
<evidence type="ECO:0000313" key="9">
    <source>
        <dbReference type="EMBL" id="KAF6141890.1"/>
    </source>
</evidence>
<dbReference type="AlphaFoldDB" id="A0A7J7LH80"/>
<evidence type="ECO:0000256" key="2">
    <source>
        <dbReference type="ARBA" id="ARBA00022475"/>
    </source>
</evidence>
<evidence type="ECO:0000256" key="6">
    <source>
        <dbReference type="ARBA" id="ARBA00023136"/>
    </source>
</evidence>
<evidence type="ECO:0000256" key="1">
    <source>
        <dbReference type="ARBA" id="ARBA00004162"/>
    </source>
</evidence>
<keyword evidence="10" id="KW-1185">Reference proteome</keyword>
<keyword evidence="4" id="KW-1133">Transmembrane helix</keyword>
<dbReference type="Proteomes" id="UP000541444">
    <property type="component" value="Unassembled WGS sequence"/>
</dbReference>
<name>A0A7J7LH80_9MAGN</name>
<evidence type="ECO:0000256" key="3">
    <source>
        <dbReference type="ARBA" id="ARBA00022692"/>
    </source>
</evidence>
<organism evidence="9 10">
    <name type="scientific">Kingdonia uniflora</name>
    <dbReference type="NCBI Taxonomy" id="39325"/>
    <lineage>
        <taxon>Eukaryota</taxon>
        <taxon>Viridiplantae</taxon>
        <taxon>Streptophyta</taxon>
        <taxon>Embryophyta</taxon>
        <taxon>Tracheophyta</taxon>
        <taxon>Spermatophyta</taxon>
        <taxon>Magnoliopsida</taxon>
        <taxon>Ranunculales</taxon>
        <taxon>Circaeasteraceae</taxon>
        <taxon>Kingdonia</taxon>
    </lineage>
</organism>
<proteinExistence type="inferred from homology"/>
<keyword evidence="5 8" id="KW-0175">Coiled coil</keyword>
<keyword evidence="2" id="KW-1003">Cell membrane</keyword>
<comment type="similarity">
    <text evidence="7">Belongs to the plant Proton pump-interactor protein family.</text>
</comment>
<dbReference type="OrthoDB" id="2195113at2759"/>